<dbReference type="InterPro" id="IPR050922">
    <property type="entry name" value="LytR/CpsA/Psr_CW_biosynth"/>
</dbReference>
<name>A0A1H8BAT7_9BACL</name>
<keyword evidence="2" id="KW-0472">Membrane</keyword>
<keyword evidence="2" id="KW-1133">Transmembrane helix</keyword>
<evidence type="ECO:0000259" key="3">
    <source>
        <dbReference type="Pfam" id="PF03816"/>
    </source>
</evidence>
<evidence type="ECO:0000313" key="4">
    <source>
        <dbReference type="EMBL" id="SEM78947.1"/>
    </source>
</evidence>
<dbReference type="NCBIfam" id="TIGR00350">
    <property type="entry name" value="lytR_cpsA_psr"/>
    <property type="match status" value="1"/>
</dbReference>
<evidence type="ECO:0000313" key="5">
    <source>
        <dbReference type="Proteomes" id="UP000199695"/>
    </source>
</evidence>
<reference evidence="4 5" key="1">
    <citation type="submission" date="2016-10" db="EMBL/GenBank/DDBJ databases">
        <authorList>
            <person name="de Groot N.N."/>
        </authorList>
    </citation>
    <scope>NUCLEOTIDE SEQUENCE [LARGE SCALE GENOMIC DNA]</scope>
    <source>
        <strain evidence="4 5">DSM 46701</strain>
    </source>
</reference>
<comment type="similarity">
    <text evidence="1">Belongs to the LytR/CpsA/Psr (LCP) family.</text>
</comment>
<dbReference type="Gene3D" id="3.40.630.190">
    <property type="entry name" value="LCP protein"/>
    <property type="match status" value="1"/>
</dbReference>
<keyword evidence="2" id="KW-0812">Transmembrane</keyword>
<accession>A0A1H8BAT7</accession>
<dbReference type="EMBL" id="FOCQ01000002">
    <property type="protein sequence ID" value="SEM78947.1"/>
    <property type="molecule type" value="Genomic_DNA"/>
</dbReference>
<dbReference type="RefSeq" id="WP_170839693.1">
    <property type="nucleotide sequence ID" value="NZ_FOCQ01000002.1"/>
</dbReference>
<protein>
    <submittedName>
        <fullName evidence="4">Cell envelope-related function transcriptional attenuator common domain-containing protein</fullName>
    </submittedName>
</protein>
<dbReference type="PANTHER" id="PTHR33392">
    <property type="entry name" value="POLYISOPRENYL-TEICHOIC ACID--PEPTIDOGLYCAN TEICHOIC ACID TRANSFERASE TAGU"/>
    <property type="match status" value="1"/>
</dbReference>
<dbReference type="STRING" id="1173111.SAMN05444955_10251"/>
<feature type="transmembrane region" description="Helical" evidence="2">
    <location>
        <begin position="12"/>
        <end position="31"/>
    </location>
</feature>
<organism evidence="4 5">
    <name type="scientific">Lihuaxuella thermophila</name>
    <dbReference type="NCBI Taxonomy" id="1173111"/>
    <lineage>
        <taxon>Bacteria</taxon>
        <taxon>Bacillati</taxon>
        <taxon>Bacillota</taxon>
        <taxon>Bacilli</taxon>
        <taxon>Bacillales</taxon>
        <taxon>Thermoactinomycetaceae</taxon>
        <taxon>Lihuaxuella</taxon>
    </lineage>
</organism>
<feature type="domain" description="Cell envelope-related transcriptional attenuator" evidence="3">
    <location>
        <begin position="79"/>
        <end position="220"/>
    </location>
</feature>
<dbReference type="AlphaFoldDB" id="A0A1H8BAT7"/>
<proteinExistence type="inferred from homology"/>
<gene>
    <name evidence="4" type="ORF">SAMN05444955_10251</name>
</gene>
<keyword evidence="5" id="KW-1185">Reference proteome</keyword>
<dbReference type="Pfam" id="PF03816">
    <property type="entry name" value="LytR_cpsA_psr"/>
    <property type="match status" value="1"/>
</dbReference>
<evidence type="ECO:0000256" key="2">
    <source>
        <dbReference type="SAM" id="Phobius"/>
    </source>
</evidence>
<dbReference type="InterPro" id="IPR004474">
    <property type="entry name" value="LytR_CpsA_psr"/>
</dbReference>
<dbReference type="Proteomes" id="UP000199695">
    <property type="component" value="Unassembled WGS sequence"/>
</dbReference>
<dbReference type="PANTHER" id="PTHR33392:SF6">
    <property type="entry name" value="POLYISOPRENYL-TEICHOIC ACID--PEPTIDOGLYCAN TEICHOIC ACID TRANSFERASE TAGU"/>
    <property type="match status" value="1"/>
</dbReference>
<sequence>MSPKRSAKRLWFRVFTLILLIGLLVVSYFGYRIWLTATRIYEPPTLTKSEKREKAVSITKDAVSLLLLGVDERTGDLGRSDTIVIATLNPMKKTVILTNIPRDTLVDIPGQTEKNKINHSYAYGGVELTRKTVERFLDIPIDGYVKVNMQGLEKIVDQLGGIEVMVPFDFSYGGYRFHQGKMTLNGKQALAFARMRKADPHGDFGRIRRQQEVLRGLIQKGTQFGSIMKLDQLLDELGNHMKTDIPPLRLFHLQRAYAGIRNEDISTVSFQGEDRTLDGTYYFIVSDEEINRVRRILTQHIGMESKTTGNPSQP</sequence>
<evidence type="ECO:0000256" key="1">
    <source>
        <dbReference type="ARBA" id="ARBA00006068"/>
    </source>
</evidence>